<feature type="transmembrane region" description="Helical" evidence="1">
    <location>
        <begin position="757"/>
        <end position="776"/>
    </location>
</feature>
<gene>
    <name evidence="3" type="ORF">GNY86_03055</name>
</gene>
<evidence type="ECO:0000259" key="2">
    <source>
        <dbReference type="Pfam" id="PF20155"/>
    </source>
</evidence>
<dbReference type="InterPro" id="IPR013491">
    <property type="entry name" value="Tape_meas_N"/>
</dbReference>
<feature type="transmembrane region" description="Helical" evidence="1">
    <location>
        <begin position="797"/>
        <end position="818"/>
    </location>
</feature>
<dbReference type="Pfam" id="PF20155">
    <property type="entry name" value="TMP_3"/>
    <property type="match status" value="1"/>
</dbReference>
<keyword evidence="1" id="KW-1133">Transmembrane helix</keyword>
<dbReference type="NCBIfam" id="TIGR02675">
    <property type="entry name" value="tape_meas_nterm"/>
    <property type="match status" value="1"/>
</dbReference>
<dbReference type="Proteomes" id="UP000439424">
    <property type="component" value="Unassembled WGS sequence"/>
</dbReference>
<dbReference type="RefSeq" id="WP_157010636.1">
    <property type="nucleotide sequence ID" value="NZ_WPIP01000013.1"/>
</dbReference>
<feature type="transmembrane region" description="Helical" evidence="1">
    <location>
        <begin position="824"/>
        <end position="843"/>
    </location>
</feature>
<organism evidence="3 4">
    <name type="scientific">Acinetobacter baumannii</name>
    <dbReference type="NCBI Taxonomy" id="470"/>
    <lineage>
        <taxon>Bacteria</taxon>
        <taxon>Pseudomonadati</taxon>
        <taxon>Pseudomonadota</taxon>
        <taxon>Gammaproteobacteria</taxon>
        <taxon>Moraxellales</taxon>
        <taxon>Moraxellaceae</taxon>
        <taxon>Acinetobacter</taxon>
        <taxon>Acinetobacter calcoaceticus/baumannii complex</taxon>
    </lineage>
</organism>
<feature type="transmembrane region" description="Helical" evidence="1">
    <location>
        <begin position="691"/>
        <end position="709"/>
    </location>
</feature>
<evidence type="ECO:0000256" key="1">
    <source>
        <dbReference type="SAM" id="Phobius"/>
    </source>
</evidence>
<keyword evidence="1" id="KW-0472">Membrane</keyword>
<comment type="caution">
    <text evidence="3">The sequence shown here is derived from an EMBL/GenBank/DDBJ whole genome shotgun (WGS) entry which is preliminary data.</text>
</comment>
<feature type="transmembrane region" description="Helical" evidence="1">
    <location>
        <begin position="892"/>
        <end position="911"/>
    </location>
</feature>
<proteinExistence type="predicted"/>
<protein>
    <submittedName>
        <fullName evidence="3">Tape measure protein</fullName>
    </submittedName>
</protein>
<evidence type="ECO:0000313" key="3">
    <source>
        <dbReference type="EMBL" id="MVM90490.1"/>
    </source>
</evidence>
<evidence type="ECO:0000313" key="4">
    <source>
        <dbReference type="Proteomes" id="UP000439424"/>
    </source>
</evidence>
<feature type="domain" description="Tape measure protein N-terminal" evidence="2">
    <location>
        <begin position="215"/>
        <end position="404"/>
    </location>
</feature>
<reference evidence="3 4" key="1">
    <citation type="submission" date="2019-11" db="EMBL/GenBank/DDBJ databases">
        <title>Multidrug-resistant Acinetobacter baumannii moving toward extensively drug-resistant over fifteen years in South of Brazil.</title>
        <authorList>
            <person name="Fedrigo N.H."/>
            <person name="Cerdeira L."/>
            <person name="Fuga B."/>
            <person name="Marini P.V.B."/>
            <person name="Shinohara D.R."/>
            <person name="Carrara-Marroni F.E."/>
            <person name="Lincopan N."/>
            <person name="Tognim M.C.B."/>
        </authorList>
    </citation>
    <scope>NUCLEOTIDE SEQUENCE [LARGE SCALE GENOMIC DNA]</scope>
    <source>
        <strain evidence="3 4">Ac576</strain>
    </source>
</reference>
<feature type="transmembrane region" description="Helical" evidence="1">
    <location>
        <begin position="730"/>
        <end position="751"/>
    </location>
</feature>
<dbReference type="EMBL" id="WPIP01000013">
    <property type="protein sequence ID" value="MVM90490.1"/>
    <property type="molecule type" value="Genomic_DNA"/>
</dbReference>
<dbReference type="Gene3D" id="1.20.120.20">
    <property type="entry name" value="Apolipoprotein"/>
    <property type="match status" value="1"/>
</dbReference>
<name>A0A6I4HIC8_ACIBA</name>
<keyword evidence="1" id="KW-0812">Transmembrane</keyword>
<accession>A0A6I4HIC8</accession>
<dbReference type="SMR" id="A0A6I4HIC8"/>
<feature type="transmembrane region" description="Helical" evidence="1">
    <location>
        <begin position="864"/>
        <end position="886"/>
    </location>
</feature>
<sequence>MASLEASLRLRDQFTNVLSKIDNSLKKTTQSMEDFKQKTTGPAQALSKLGSIAQASVSKLNSGLRTGLTAATNVVKSSIERILSIFGNFGNQISQKLNLQGFTSKIGAAFSGVKSKITAMSSAVGGAMSTMKGKISAGFSGVVSAVSSGTKKIGGFLKQSGNAFKEYGNDVKNSLDKIKSSATSATSGFKSMVAAIGVTKAIGAGINVVKSSMDGAINRFDTLNQFPKMMQAIGFSFEDAAKSKDALVTGIDGLPTTLGDVVSTTQRIATLTRDLDGATKTTISLNNAFLASGSSSEDASRGLEQYVQMLSRGEVDMQSWRSLQETMGPALYDLATAFGFAGKTAQNDLYDALKEGTITFDQFNDKLIEFYNTGTDGAKRALIGSEGIKTSFKNIRTAVTNGVEGSIRKIDSLVEKISGKNIAQQFDGIKQKVKDVFTAINGNDQQAGWLDKLPGLVQKVTPYVDVLKNSFKDMKQPISDAFGAVKKSLAKLTGSFGSEKSVAGFKGFMDTITESVSKLAGFVEKHSDSIAKLISMLPKLALAFAGFKIGKGILSPLFGFSSAILGITKATGKLGGNLGKAFFGLFKKMPKKTPTSPFSDPKGKGNPLSPLTTFLDTMNGFAKGASGIALAFGVIKLIQHGAQALKEVNEKVPDDLSSMGKKFANMGIALSGMSILVNSLGKMASRNPRKAIAGLAFMTAISGELMLAAEAMKQISNKVPDDIGKFSSKMANMGIALSSLSVLTGIAGLIASKNPKAAISGLMFIAAISGELMLAAEAMDKINEKVPNNIDSFAPKMANMGIALSGMSVLVGIVGKLSSMNPTAAIAGLLVVATISGELMLAAEAMKQVNDKIPDDIGNFSSKVANMSIAIGAMSGLIAVVGGLVATGIGGAVAIGGLATIAAVAFELMLVSEAIQQMNDKVPDDFSSVKTKIDSITEVIEYFTNANLGNVISVFSNLVGVINTGIVISGVNKMIALGEALTRLNDMSVPTGVEQKIEAVQSAISALGGANLGELISNFLGNINFDLAKTSFEKLIQLAEQMNELNNINVSGDAITEKINELKKVIGILTEGDGIFSKFKEIISGSLGNETFEKANETFGLLISIAQSASKLSSISVNVSDVKDKIKDINDVIQALDSGSLSGAIGSMVKTAQINQVKSALDALVSLINPINMLGNTNMFPTTAGRRIEEISDMIEKLGNGKITGVIGSMIKAAQLNEVKGALNAMVQLIGPINQLAQSDIQPLTAANKIEGISLVVEALGTSNIVEYFGTMLKGPQLGEVKGALISLIELIGPLNQFASQEIKSAEAVNKVNDIATVVEAIGNASILDLAQGKINVTGIDGIRETIAKMSEVRDAINNFASVSVNVEAVKSAVEQIKDVITRLNEMPEITGVPGMQAMISTFNQLASELQSFIGVAQVSISGLMSVSTAFNASMQIIQTSVQIAMNAVKMAAVTGMAAFTAAILAGMASAAAAASSGVGQIVSAFNGLQSQLYSAGSFAMAGLTNGINAGAASAIAAAESVANRVASTVKKALDIHSPSRVAFALGDFFSQGLADGILSAVSLVENASNTLATAAIPNQLANISASGNITSTVHLDDTEISRLQTSANQKVVVNNNQVVPQVAIHVENNGTDPIDTEALLEEFEDKIIELIDSDLN</sequence>